<dbReference type="InterPro" id="IPR009016">
    <property type="entry name" value="Fe_hydrogenase"/>
</dbReference>
<name>A0AAD7XKZ8_9STRA</name>
<comment type="similarity">
    <text evidence="1">Belongs to the NARF family.</text>
</comment>
<evidence type="ECO:0000313" key="4">
    <source>
        <dbReference type="Proteomes" id="UP001230188"/>
    </source>
</evidence>
<keyword evidence="4" id="KW-1185">Reference proteome</keyword>
<evidence type="ECO:0000256" key="1">
    <source>
        <dbReference type="ARBA" id="ARBA00006596"/>
    </source>
</evidence>
<gene>
    <name evidence="3" type="ORF">CTAYLR_002707</name>
</gene>
<sequence>MASVFLADLDADVIGLGADCTNPQFVKPPAKKKTTSNRKGRVELSMEEDVVVGVGVMRSVGGRAAVSVSDCLACSGCVTSAETVLLSRDSTGEFNAMRAGRARGSVGASTGATFGALRRLLAPATVAHVASALDLALLELADEFLGRVRVGTRDAPSPSPRGACRANASCDATSRSAWVPRVDARTVPSLVAECPGVVCFVEKTAAHALPYLASTKSAMATFGALKSDTRHVSVVPCADKKLEAARKDLSRDGTPDVDLALTTKEAVDAVKKREPWVVSPASAGSGGYLELRLPRGRESVWRDVPDRLDYVRVRNDDFHEVDLALPDGLTLKFARAYGFRNVQRVASALKRGSSPYHFVELMACPARRRIALVDAAFHAGDKTRDPRAGPLAGRRHALADVLHTRYHNIPPRDESQW</sequence>
<organism evidence="3 4">
    <name type="scientific">Chrysophaeum taylorii</name>
    <dbReference type="NCBI Taxonomy" id="2483200"/>
    <lineage>
        <taxon>Eukaryota</taxon>
        <taxon>Sar</taxon>
        <taxon>Stramenopiles</taxon>
        <taxon>Ochrophyta</taxon>
        <taxon>Pelagophyceae</taxon>
        <taxon>Pelagomonadales</taxon>
        <taxon>Pelagomonadaceae</taxon>
        <taxon>Chrysophaeum</taxon>
    </lineage>
</organism>
<dbReference type="AlphaFoldDB" id="A0AAD7XKZ8"/>
<dbReference type="PANTHER" id="PTHR11615">
    <property type="entry name" value="NITRATE, FORMATE, IRON DEHYDROGENASE"/>
    <property type="match status" value="1"/>
</dbReference>
<dbReference type="EMBL" id="JAQMWT010000391">
    <property type="protein sequence ID" value="KAJ8602024.1"/>
    <property type="molecule type" value="Genomic_DNA"/>
</dbReference>
<dbReference type="Proteomes" id="UP001230188">
    <property type="component" value="Unassembled WGS sequence"/>
</dbReference>
<protein>
    <recommendedName>
        <fullName evidence="2">Iron hydrogenase large subunit C-terminal domain-containing protein</fullName>
    </recommendedName>
</protein>
<feature type="domain" description="Iron hydrogenase large subunit C-terminal" evidence="2">
    <location>
        <begin position="111"/>
        <end position="365"/>
    </location>
</feature>
<comment type="caution">
    <text evidence="3">The sequence shown here is derived from an EMBL/GenBank/DDBJ whole genome shotgun (WGS) entry which is preliminary data.</text>
</comment>
<dbReference type="InterPro" id="IPR050340">
    <property type="entry name" value="Cytosolic_Fe-S_CAF"/>
</dbReference>
<evidence type="ECO:0000259" key="2">
    <source>
        <dbReference type="Pfam" id="PF02906"/>
    </source>
</evidence>
<proteinExistence type="inferred from homology"/>
<dbReference type="Gene3D" id="3.40.950.10">
    <property type="entry name" value="Fe-only Hydrogenase (Larger Subunit), Chain L, domain 3"/>
    <property type="match status" value="1"/>
</dbReference>
<dbReference type="InterPro" id="IPR004108">
    <property type="entry name" value="Fe_hydrogenase_lsu_C"/>
</dbReference>
<accession>A0AAD7XKZ8</accession>
<evidence type="ECO:0000313" key="3">
    <source>
        <dbReference type="EMBL" id="KAJ8602024.1"/>
    </source>
</evidence>
<reference evidence="3" key="1">
    <citation type="submission" date="2023-01" db="EMBL/GenBank/DDBJ databases">
        <title>Metagenome sequencing of chrysophaentin producing Chrysophaeum taylorii.</title>
        <authorList>
            <person name="Davison J."/>
            <person name="Bewley C."/>
        </authorList>
    </citation>
    <scope>NUCLEOTIDE SEQUENCE</scope>
    <source>
        <strain evidence="3">NIES-1699</strain>
    </source>
</reference>
<dbReference type="Pfam" id="PF02906">
    <property type="entry name" value="Fe_hyd_lg_C"/>
    <property type="match status" value="1"/>
</dbReference>
<dbReference type="SUPFAM" id="SSF53920">
    <property type="entry name" value="Fe-only hydrogenase"/>
    <property type="match status" value="1"/>
</dbReference>